<keyword evidence="2" id="KW-0285">Flavoprotein</keyword>
<dbReference type="Gene3D" id="1.20.58.100">
    <property type="entry name" value="Fumarate reductase/succinate dehydrogenase flavoprotein-like, C-terminal domain"/>
    <property type="match status" value="1"/>
</dbReference>
<dbReference type="InterPro" id="IPR036188">
    <property type="entry name" value="FAD/NAD-bd_sf"/>
</dbReference>
<dbReference type="EMBL" id="CP091511">
    <property type="protein sequence ID" value="UOO87791.1"/>
    <property type="molecule type" value="Genomic_DNA"/>
</dbReference>
<dbReference type="PANTHER" id="PTHR11632:SF51">
    <property type="entry name" value="SUCCINATE DEHYDROGENASE [UBIQUINONE] FLAVOPROTEIN SUBUNIT, MITOCHONDRIAL"/>
    <property type="match status" value="1"/>
</dbReference>
<organism evidence="6 7">
    <name type="scientific">Vitreoscilla massiliensis</name>
    <dbReference type="NCBI Taxonomy" id="1689272"/>
    <lineage>
        <taxon>Bacteria</taxon>
        <taxon>Pseudomonadati</taxon>
        <taxon>Pseudomonadota</taxon>
        <taxon>Betaproteobacteria</taxon>
        <taxon>Neisseriales</taxon>
        <taxon>Neisseriaceae</taxon>
        <taxon>Vitreoscilla</taxon>
    </lineage>
</organism>
<comment type="cofactor">
    <cofactor evidence="1">
        <name>FAD</name>
        <dbReference type="ChEBI" id="CHEBI:57692"/>
    </cofactor>
</comment>
<gene>
    <name evidence="6" type="ORF">LVJ82_09820</name>
</gene>
<feature type="domain" description="Fumarate reductase/succinate dehydrogenase flavoprotein-like C-terminal" evidence="5">
    <location>
        <begin position="442"/>
        <end position="536"/>
    </location>
</feature>
<reference evidence="6 7" key="1">
    <citation type="journal article" date="2022" name="Res Sq">
        <title>Evolution of multicellular longitudinally dividing oral cavity symbionts (Neisseriaceae).</title>
        <authorList>
            <person name="Nyongesa S."/>
            <person name="Weber P."/>
            <person name="Bernet E."/>
            <person name="Pullido F."/>
            <person name="Nieckarz M."/>
            <person name="Delaby M."/>
            <person name="Nieves C."/>
            <person name="Viehboeck T."/>
            <person name="Krause N."/>
            <person name="Rivera-Millot A."/>
            <person name="Nakamura A."/>
            <person name="Vischer N."/>
            <person name="VanNieuwenhze M."/>
            <person name="Brun Y."/>
            <person name="Cava F."/>
            <person name="Bulgheresi S."/>
            <person name="Veyrier F."/>
        </authorList>
    </citation>
    <scope>NUCLEOTIDE SEQUENCE [LARGE SCALE GENOMIC DNA]</scope>
    <source>
        <strain evidence="6 7">SN4</strain>
    </source>
</reference>
<protein>
    <submittedName>
        <fullName evidence="6">FAD-binding protein</fullName>
    </submittedName>
</protein>
<proteinExistence type="predicted"/>
<name>A0ABY4DW99_9NEIS</name>
<evidence type="ECO:0000313" key="6">
    <source>
        <dbReference type="EMBL" id="UOO87791.1"/>
    </source>
</evidence>
<feature type="domain" description="FAD-dependent oxidoreductase 2 FAD-binding" evidence="4">
    <location>
        <begin position="22"/>
        <end position="371"/>
    </location>
</feature>
<evidence type="ECO:0000313" key="7">
    <source>
        <dbReference type="Proteomes" id="UP000832011"/>
    </source>
</evidence>
<dbReference type="Pfam" id="PF02910">
    <property type="entry name" value="Succ_DH_flav_C"/>
    <property type="match status" value="1"/>
</dbReference>
<dbReference type="RefSeq" id="WP_058356768.1">
    <property type="nucleotide sequence ID" value="NZ_CABKVG010000009.1"/>
</dbReference>
<evidence type="ECO:0000259" key="4">
    <source>
        <dbReference type="Pfam" id="PF00890"/>
    </source>
</evidence>
<dbReference type="PRINTS" id="PR00411">
    <property type="entry name" value="PNDRDTASEI"/>
</dbReference>
<keyword evidence="3" id="KW-0560">Oxidoreductase</keyword>
<evidence type="ECO:0000256" key="2">
    <source>
        <dbReference type="ARBA" id="ARBA00022630"/>
    </source>
</evidence>
<dbReference type="Pfam" id="PF00890">
    <property type="entry name" value="FAD_binding_2"/>
    <property type="match status" value="1"/>
</dbReference>
<accession>A0ABY4DW99</accession>
<evidence type="ECO:0000256" key="1">
    <source>
        <dbReference type="ARBA" id="ARBA00001974"/>
    </source>
</evidence>
<evidence type="ECO:0000259" key="5">
    <source>
        <dbReference type="Pfam" id="PF02910"/>
    </source>
</evidence>
<dbReference type="InterPro" id="IPR003953">
    <property type="entry name" value="FAD-dep_OxRdtase_2_FAD-bd"/>
</dbReference>
<keyword evidence="7" id="KW-1185">Reference proteome</keyword>
<dbReference type="Gene3D" id="3.50.50.60">
    <property type="entry name" value="FAD/NAD(P)-binding domain"/>
    <property type="match status" value="1"/>
</dbReference>
<dbReference type="PANTHER" id="PTHR11632">
    <property type="entry name" value="SUCCINATE DEHYDROGENASE 2 FLAVOPROTEIN SUBUNIT"/>
    <property type="match status" value="1"/>
</dbReference>
<dbReference type="SUPFAM" id="SSF51905">
    <property type="entry name" value="FAD/NAD(P)-binding domain"/>
    <property type="match status" value="1"/>
</dbReference>
<evidence type="ECO:0000256" key="3">
    <source>
        <dbReference type="ARBA" id="ARBA00023002"/>
    </source>
</evidence>
<dbReference type="InterPro" id="IPR027477">
    <property type="entry name" value="Succ_DH/fumarate_Rdtase_cat_sf"/>
</dbReference>
<dbReference type="Gene3D" id="3.90.700.10">
    <property type="entry name" value="Succinate dehydrogenase/fumarate reductase flavoprotein, catalytic domain"/>
    <property type="match status" value="1"/>
</dbReference>
<dbReference type="PRINTS" id="PR00368">
    <property type="entry name" value="FADPNR"/>
</dbReference>
<sequence length="548" mass="58730">MWRSFENPAVHKQASDAVLQADVLVIGGSIAGCWAALVAKQNGAKRVVVCEKGIVGQAGVVAQASGSAAYLIPGADDYNEKLIHSRHAAAEDMDDLDFVRYVFGESYQIALQLQALGFESEVERPDINGVRSNLLAFDGANALGFFRQLLLSSGVSILDHSPALELLQNEHGDIVGANGINTQLHHTWTVLAGATILATGGNAFRSGAMGTHNTTGDGHLLAAEAGATFSGMEFSGHYGISPQGSHTTKGFWLSSATFYDGNGQEIRSNGWESVHLVGKAILETGGAYASMNRGNASLKVFAQGVPSIYEHFQRVGIDPFTEKFPIELRYEGLIRSVGGIVIDDEGNTGVNGLFAVGDVTERSKMTGAAMSGAGPAIAWCLVSAKIAGKHAAAWALERPVNPQQALHGLGGVGLRPHKASKRFHGAEVLQTVQTHILPIENTVFRSLNQVQQSLSTLNALWQEQQQQLTPQNLPDALLAREAAAMLLDARMMLTAASQRLETRGLHRLREHPQADAAQKQHILLKGLDTLQWRKTTARPTAKRLLEVN</sequence>
<dbReference type="InterPro" id="IPR030664">
    <property type="entry name" value="SdhA/FrdA/AprA"/>
</dbReference>
<dbReference type="SUPFAM" id="SSF46977">
    <property type="entry name" value="Succinate dehydrogenase/fumarate reductase flavoprotein C-terminal domain"/>
    <property type="match status" value="1"/>
</dbReference>
<dbReference type="Proteomes" id="UP000832011">
    <property type="component" value="Chromosome"/>
</dbReference>
<dbReference type="InterPro" id="IPR037099">
    <property type="entry name" value="Fum_R/Succ_DH_flav-like_C_sf"/>
</dbReference>
<dbReference type="InterPro" id="IPR015939">
    <property type="entry name" value="Fum_Rdtase/Succ_DH_flav-like_C"/>
</dbReference>
<dbReference type="PROSITE" id="PS51257">
    <property type="entry name" value="PROKAR_LIPOPROTEIN"/>
    <property type="match status" value="1"/>
</dbReference>